<sequence length="536" mass="62319">MNASMKLWLWDMYIREQVFAQRKNELEWLERCLDIGQVGIGILETYEISYGFLIQMLVFTVTRKYLTEMSNPVPPEKILVKSIRVETPQIETQISNLENEDENPEYLGTLRIFHYYFLTGYYALIIPFRINRRLDGRGFTTDTWIVQKLLCLLILWPLSWVFYITELASLAQLWSTKTSYSAKDYINLAYSILHLALQLKFHWVVMTKRVKLEKLFNDVSAFSLFQPQKPADPSASIYCTCKKRFLSIYMFYLTIFTIIFVILRKCNFGVSLRTQVPIGNQFSTAIETGRARFFLGNDGGSTTKVTNMGSKKDYYYMTEDIITNTYSTEDIIIGCVELILQFIKMWNESFVLLFFYGALPVTFWSASKRFQSHVSDVCCSREGSTMWDQAYNAVRADVIVKKYEELRNLVASLNSFWSTAALFYVLEMTLTLIRRINLAFSSNHSLHYLFTANSTLFFIVSLVMLAEGHRINACFKQWLCERYVREQVFALRKTELEWLQRDLEVGPVGIGLIGAYEISYGFIAQVLMCTALLITI</sequence>
<feature type="transmembrane region" description="Helical" evidence="1">
    <location>
        <begin position="143"/>
        <end position="165"/>
    </location>
</feature>
<feature type="transmembrane region" description="Helical" evidence="1">
    <location>
        <begin position="245"/>
        <end position="263"/>
    </location>
</feature>
<feature type="transmembrane region" description="Helical" evidence="1">
    <location>
        <begin position="112"/>
        <end position="131"/>
    </location>
</feature>
<accession>A0ABP1RP38</accession>
<dbReference type="Proteomes" id="UP001642540">
    <property type="component" value="Unassembled WGS sequence"/>
</dbReference>
<comment type="caution">
    <text evidence="2">The sequence shown here is derived from an EMBL/GenBank/DDBJ whole genome shotgun (WGS) entry which is preliminary data.</text>
</comment>
<evidence type="ECO:0000256" key="1">
    <source>
        <dbReference type="SAM" id="Phobius"/>
    </source>
</evidence>
<keyword evidence="1" id="KW-0812">Transmembrane</keyword>
<evidence type="ECO:0008006" key="4">
    <source>
        <dbReference type="Google" id="ProtNLM"/>
    </source>
</evidence>
<gene>
    <name evidence="2" type="ORF">ODALV1_LOCUS24473</name>
</gene>
<feature type="transmembrane region" description="Helical" evidence="1">
    <location>
        <begin position="409"/>
        <end position="426"/>
    </location>
</feature>
<keyword evidence="3" id="KW-1185">Reference proteome</keyword>
<proteinExistence type="predicted"/>
<feature type="transmembrane region" description="Helical" evidence="1">
    <location>
        <begin position="446"/>
        <end position="466"/>
    </location>
</feature>
<dbReference type="EMBL" id="CAXLJM020000092">
    <property type="protein sequence ID" value="CAL8132107.1"/>
    <property type="molecule type" value="Genomic_DNA"/>
</dbReference>
<name>A0ABP1RP38_9HEXA</name>
<feature type="transmembrane region" description="Helical" evidence="1">
    <location>
        <begin position="349"/>
        <end position="366"/>
    </location>
</feature>
<keyword evidence="1" id="KW-0472">Membrane</keyword>
<feature type="transmembrane region" description="Helical" evidence="1">
    <location>
        <begin position="185"/>
        <end position="205"/>
    </location>
</feature>
<keyword evidence="1" id="KW-1133">Transmembrane helix</keyword>
<evidence type="ECO:0000313" key="3">
    <source>
        <dbReference type="Proteomes" id="UP001642540"/>
    </source>
</evidence>
<protein>
    <recommendedName>
        <fullName evidence="4">Gustatory receptor</fullName>
    </recommendedName>
</protein>
<evidence type="ECO:0000313" key="2">
    <source>
        <dbReference type="EMBL" id="CAL8132107.1"/>
    </source>
</evidence>
<reference evidence="2 3" key="1">
    <citation type="submission" date="2024-08" db="EMBL/GenBank/DDBJ databases">
        <authorList>
            <person name="Cucini C."/>
            <person name="Frati F."/>
        </authorList>
    </citation>
    <scope>NUCLEOTIDE SEQUENCE [LARGE SCALE GENOMIC DNA]</scope>
</reference>
<organism evidence="2 3">
    <name type="scientific">Orchesella dallaii</name>
    <dbReference type="NCBI Taxonomy" id="48710"/>
    <lineage>
        <taxon>Eukaryota</taxon>
        <taxon>Metazoa</taxon>
        <taxon>Ecdysozoa</taxon>
        <taxon>Arthropoda</taxon>
        <taxon>Hexapoda</taxon>
        <taxon>Collembola</taxon>
        <taxon>Entomobryomorpha</taxon>
        <taxon>Entomobryoidea</taxon>
        <taxon>Orchesellidae</taxon>
        <taxon>Orchesellinae</taxon>
        <taxon>Orchesella</taxon>
    </lineage>
</organism>